<reference evidence="2 3" key="1">
    <citation type="journal article" date="2012" name="Stand. Genomic Sci.">
        <title>Complete genome sequence of Terriglobus saanensis type strain SP1PR4(T), an Acidobacteria from tundra soil.</title>
        <authorList>
            <person name="Rawat S.R."/>
            <person name="Mannisto M.K."/>
            <person name="Starovoytov V."/>
            <person name="Goodwin L."/>
            <person name="Nolan M."/>
            <person name="Hauser L."/>
            <person name="Land M."/>
            <person name="Davenport K.W."/>
            <person name="Woyke T."/>
            <person name="Haggblom M.M."/>
        </authorList>
    </citation>
    <scope>NUCLEOTIDE SEQUENCE</scope>
    <source>
        <strain evidence="3">ATCC BAA-1853 / DSM 23119 / SP1PR4</strain>
    </source>
</reference>
<dbReference type="InterPro" id="IPR036736">
    <property type="entry name" value="ACP-like_sf"/>
</dbReference>
<keyword evidence="3" id="KW-1185">Reference proteome</keyword>
<dbReference type="SUPFAM" id="SSF47336">
    <property type="entry name" value="ACP-like"/>
    <property type="match status" value="1"/>
</dbReference>
<dbReference type="Pfam" id="PF00550">
    <property type="entry name" value="PP-binding"/>
    <property type="match status" value="1"/>
</dbReference>
<evidence type="ECO:0000313" key="2">
    <source>
        <dbReference type="EMBL" id="ADV83164.1"/>
    </source>
</evidence>
<dbReference type="HOGENOM" id="CLU_2304679_0_0_0"/>
<sequence>MQIAINSTADIEALLIKLIKEGNPETPAEVVESKTVPFKDIKGFDSLSALEILTELEEETGIHVEDDIFYVDVKPKKFRSIQETASAIWATLQKGGKQHA</sequence>
<dbReference type="AlphaFoldDB" id="E8UYL1"/>
<dbReference type="KEGG" id="tsa:AciPR4_2384"/>
<proteinExistence type="predicted"/>
<protein>
    <recommendedName>
        <fullName evidence="1">Carrier domain-containing protein</fullName>
    </recommendedName>
</protein>
<organism evidence="2 3">
    <name type="scientific">Terriglobus saanensis (strain ATCC BAA-1853 / DSM 23119 / SP1PR4)</name>
    <dbReference type="NCBI Taxonomy" id="401053"/>
    <lineage>
        <taxon>Bacteria</taxon>
        <taxon>Pseudomonadati</taxon>
        <taxon>Acidobacteriota</taxon>
        <taxon>Terriglobia</taxon>
        <taxon>Terriglobales</taxon>
        <taxon>Acidobacteriaceae</taxon>
        <taxon>Terriglobus</taxon>
    </lineage>
</organism>
<feature type="domain" description="Carrier" evidence="1">
    <location>
        <begin position="9"/>
        <end position="92"/>
    </location>
</feature>
<dbReference type="InterPro" id="IPR009081">
    <property type="entry name" value="PP-bd_ACP"/>
</dbReference>
<dbReference type="Gene3D" id="1.10.1200.10">
    <property type="entry name" value="ACP-like"/>
    <property type="match status" value="1"/>
</dbReference>
<evidence type="ECO:0000313" key="3">
    <source>
        <dbReference type="Proteomes" id="UP000006844"/>
    </source>
</evidence>
<dbReference type="RefSeq" id="WP_013568897.1">
    <property type="nucleotide sequence ID" value="NC_014963.1"/>
</dbReference>
<dbReference type="STRING" id="401053.AciPR4_2384"/>
<accession>E8UYL1</accession>
<gene>
    <name evidence="2" type="ordered locus">AciPR4_2384</name>
</gene>
<dbReference type="Proteomes" id="UP000006844">
    <property type="component" value="Chromosome"/>
</dbReference>
<name>E8UYL1_TERSS</name>
<dbReference type="PROSITE" id="PS50075">
    <property type="entry name" value="CARRIER"/>
    <property type="match status" value="1"/>
</dbReference>
<evidence type="ECO:0000259" key="1">
    <source>
        <dbReference type="PROSITE" id="PS50075"/>
    </source>
</evidence>
<dbReference type="EMBL" id="CP002467">
    <property type="protein sequence ID" value="ADV83164.1"/>
    <property type="molecule type" value="Genomic_DNA"/>
</dbReference>